<dbReference type="EMBL" id="UINC01078168">
    <property type="protein sequence ID" value="SVC18981.1"/>
    <property type="molecule type" value="Genomic_DNA"/>
</dbReference>
<protein>
    <submittedName>
        <fullName evidence="2">Uncharacterized protein</fullName>
    </submittedName>
</protein>
<proteinExistence type="predicted"/>
<reference evidence="2" key="1">
    <citation type="submission" date="2018-05" db="EMBL/GenBank/DDBJ databases">
        <authorList>
            <person name="Lanie J.A."/>
            <person name="Ng W.-L."/>
            <person name="Kazmierczak K.M."/>
            <person name="Andrzejewski T.M."/>
            <person name="Davidsen T.M."/>
            <person name="Wayne K.J."/>
            <person name="Tettelin H."/>
            <person name="Glass J.I."/>
            <person name="Rusch D."/>
            <person name="Podicherti R."/>
            <person name="Tsui H.-C.T."/>
            <person name="Winkler M.E."/>
        </authorList>
    </citation>
    <scope>NUCLEOTIDE SEQUENCE</scope>
</reference>
<dbReference type="SUPFAM" id="SSF75712">
    <property type="entry name" value="Rad50 coiled-coil Zn hook"/>
    <property type="match status" value="1"/>
</dbReference>
<evidence type="ECO:0000256" key="1">
    <source>
        <dbReference type="SAM" id="MobiDB-lite"/>
    </source>
</evidence>
<gene>
    <name evidence="2" type="ORF">METZ01_LOCUS271835</name>
</gene>
<sequence>MTAPPDPTTRASSNLPPDPTTSDSEDKCPICGKPLSTHTYEEQVACTAKKAALDAEHYKKLNDDIDKAETKEAD</sequence>
<evidence type="ECO:0000313" key="2">
    <source>
        <dbReference type="EMBL" id="SVC18981.1"/>
    </source>
</evidence>
<feature type="region of interest" description="Disordered" evidence="1">
    <location>
        <begin position="1"/>
        <end position="28"/>
    </location>
</feature>
<organism evidence="2">
    <name type="scientific">marine metagenome</name>
    <dbReference type="NCBI Taxonomy" id="408172"/>
    <lineage>
        <taxon>unclassified sequences</taxon>
        <taxon>metagenomes</taxon>
        <taxon>ecological metagenomes</taxon>
    </lineage>
</organism>
<dbReference type="AlphaFoldDB" id="A0A382K8D6"/>
<name>A0A382K8D6_9ZZZZ</name>
<accession>A0A382K8D6</accession>